<keyword evidence="6" id="KW-0520">NAD</keyword>
<dbReference type="Proteomes" id="UP001558713">
    <property type="component" value="Unassembled WGS sequence"/>
</dbReference>
<evidence type="ECO:0000256" key="3">
    <source>
        <dbReference type="ARBA" id="ARBA00022737"/>
    </source>
</evidence>
<dbReference type="Gene3D" id="1.10.8.430">
    <property type="entry name" value="Helical domain of apoptotic protease-activating factors"/>
    <property type="match status" value="1"/>
</dbReference>
<dbReference type="InterPro" id="IPR027417">
    <property type="entry name" value="P-loop_NTPase"/>
</dbReference>
<dbReference type="SUPFAM" id="SSF46785">
    <property type="entry name" value="Winged helix' DNA-binding domain"/>
    <property type="match status" value="1"/>
</dbReference>
<evidence type="ECO:0000256" key="1">
    <source>
        <dbReference type="ARBA" id="ARBA00011982"/>
    </source>
</evidence>
<dbReference type="Gene3D" id="3.40.50.300">
    <property type="entry name" value="P-loop containing nucleotide triphosphate hydrolases"/>
    <property type="match status" value="1"/>
</dbReference>
<organism evidence="9 10">
    <name type="scientific">Cardamine amara subsp. amara</name>
    <dbReference type="NCBI Taxonomy" id="228776"/>
    <lineage>
        <taxon>Eukaryota</taxon>
        <taxon>Viridiplantae</taxon>
        <taxon>Streptophyta</taxon>
        <taxon>Embryophyta</taxon>
        <taxon>Tracheophyta</taxon>
        <taxon>Spermatophyta</taxon>
        <taxon>Magnoliopsida</taxon>
        <taxon>eudicotyledons</taxon>
        <taxon>Gunneridae</taxon>
        <taxon>Pentapetalae</taxon>
        <taxon>rosids</taxon>
        <taxon>malvids</taxon>
        <taxon>Brassicales</taxon>
        <taxon>Brassicaceae</taxon>
        <taxon>Cardamineae</taxon>
        <taxon>Cardamine</taxon>
    </lineage>
</organism>
<dbReference type="SUPFAM" id="SSF52200">
    <property type="entry name" value="Toll/Interleukin receptor TIR domain"/>
    <property type="match status" value="1"/>
</dbReference>
<dbReference type="FunFam" id="3.40.50.300:FF:001002">
    <property type="entry name" value="Disease resistance protein (TIR-NBS-LRR class)"/>
    <property type="match status" value="1"/>
</dbReference>
<protein>
    <recommendedName>
        <fullName evidence="1">ADP-ribosyl cyclase/cyclic ADP-ribose hydrolase</fullName>
        <ecNumber evidence="1">3.2.2.6</ecNumber>
    </recommendedName>
</protein>
<comment type="caution">
    <text evidence="9">The sequence shown here is derived from an EMBL/GenBank/DDBJ whole genome shotgun (WGS) entry which is preliminary data.</text>
</comment>
<dbReference type="FunFam" id="1.10.8.430:FF:000002">
    <property type="entry name" value="Disease resistance protein (TIR-NBS-LRR class)"/>
    <property type="match status" value="1"/>
</dbReference>
<sequence>MASSSSLLALSFPSSSSSRNWEHDVFPSFHGPDVRKTFLSHVLREFRRKGIHRFIDNEIKRGEFIGPELIRAIRGSKILIVLLSKNYASSSWCLDELVEIMKKELDQKVVTIFYEVDPTDVKKQTGNFGKVFKKTCKGKTKEKIETWRKALESVSTIAGYHSSKWDDESAMIEKIASDIWEMLNHLTPSRDFDHLIGMEAHMERMIPLLRFDLDEVRMIGIWGPPGIGKTTIAKFLFNLVSNSFHNSAIMVNIRGSYPRPCLDEDTTLLQLQSRMLSLLTNQKDIVIQHLGVAQDRLRKNKVFLVLDDVDRLEQLDALAKDVQWFGPGSRIIITTENLKLLKAHDGINHIYKVDFPSDDEALQMFCMYAFDQKTPKDGFAELAYEVTHLVGQLPLGLKVMGSHFRGFPKEEWSMEVENLRANLDGNIESILKFSYDALCDEDKYLFLHIACFFNYDRMERVEAYLAKSFKNVRQKLHVLADKSLLTIHYVIHMHDLLVQLGKEIVRKQSVHEPGKRQFLVDDKDTCEVLTDCTANAQSVIGIDIDELDITGKAFERMTNLQFLRVGYQSPREDMISSTGPLHDISPKLRLLDWSVAPITSLPLTDNLEFLVELRMVDSELEKMWDGIKLLQNLKWMNLKNSINLKELPNLSTATSLEKLNLSGCSSLVELPSSIGNATNLKTLYLSECSSLVEIPSSIGNATNLQELDLSECTSLVELPFSIGNATNLKTLNLNGCSSLVELPFSIGNLHKLENLYLQWCLELKTLPININMESLDYLDLSDCWSLKSFPEISKNIRFLNLIRTSIKEVPLSIRSWSRLTDLHMS</sequence>
<dbReference type="InterPro" id="IPR032675">
    <property type="entry name" value="LRR_dom_sf"/>
</dbReference>
<keyword evidence="3" id="KW-0677">Repeat</keyword>
<evidence type="ECO:0000256" key="4">
    <source>
        <dbReference type="ARBA" id="ARBA00022801"/>
    </source>
</evidence>
<dbReference type="InterPro" id="IPR042197">
    <property type="entry name" value="Apaf_helical"/>
</dbReference>
<keyword evidence="2" id="KW-0433">Leucine-rich repeat</keyword>
<keyword evidence="10" id="KW-1185">Reference proteome</keyword>
<dbReference type="PRINTS" id="PR00364">
    <property type="entry name" value="DISEASERSIST"/>
</dbReference>
<dbReference type="PANTHER" id="PTHR11017">
    <property type="entry name" value="LEUCINE-RICH REPEAT-CONTAINING PROTEIN"/>
    <property type="match status" value="1"/>
</dbReference>
<dbReference type="SUPFAM" id="SSF52540">
    <property type="entry name" value="P-loop containing nucleoside triphosphate hydrolases"/>
    <property type="match status" value="1"/>
</dbReference>
<keyword evidence="5" id="KW-0611">Plant defense</keyword>
<dbReference type="AlphaFoldDB" id="A0ABD1BEX7"/>
<evidence type="ECO:0000256" key="7">
    <source>
        <dbReference type="ARBA" id="ARBA00047304"/>
    </source>
</evidence>
<evidence type="ECO:0000256" key="5">
    <source>
        <dbReference type="ARBA" id="ARBA00022821"/>
    </source>
</evidence>
<dbReference type="Pfam" id="PF23282">
    <property type="entry name" value="WHD_ROQ1"/>
    <property type="match status" value="1"/>
</dbReference>
<proteinExistence type="predicted"/>
<dbReference type="SMART" id="SM00382">
    <property type="entry name" value="AAA"/>
    <property type="match status" value="1"/>
</dbReference>
<dbReference type="GO" id="GO:0006952">
    <property type="term" value="P:defense response"/>
    <property type="evidence" value="ECO:0007669"/>
    <property type="project" value="UniProtKB-KW"/>
</dbReference>
<dbReference type="Pfam" id="PF00931">
    <property type="entry name" value="NB-ARC"/>
    <property type="match status" value="1"/>
</dbReference>
<evidence type="ECO:0000259" key="8">
    <source>
        <dbReference type="PROSITE" id="PS50104"/>
    </source>
</evidence>
<dbReference type="Gene3D" id="3.80.10.10">
    <property type="entry name" value="Ribonuclease Inhibitor"/>
    <property type="match status" value="2"/>
</dbReference>
<reference evidence="9 10" key="1">
    <citation type="submission" date="2024-04" db="EMBL/GenBank/DDBJ databases">
        <title>Genome assembly C_amara_ONT_v2.</title>
        <authorList>
            <person name="Yant L."/>
            <person name="Moore C."/>
            <person name="Slenker M."/>
        </authorList>
    </citation>
    <scope>NUCLEOTIDE SEQUENCE [LARGE SCALE GENOMIC DNA]</scope>
    <source>
        <tissue evidence="9">Leaf</tissue>
    </source>
</reference>
<dbReference type="InterPro" id="IPR044974">
    <property type="entry name" value="Disease_R_plants"/>
</dbReference>
<gene>
    <name evidence="9" type="ORF">V5N11_015895</name>
</gene>
<dbReference type="InterPro" id="IPR001611">
    <property type="entry name" value="Leu-rich_rpt"/>
</dbReference>
<dbReference type="PROSITE" id="PS50104">
    <property type="entry name" value="TIR"/>
    <property type="match status" value="1"/>
</dbReference>
<dbReference type="Gene3D" id="3.40.50.10140">
    <property type="entry name" value="Toll/interleukin-1 receptor homology (TIR) domain"/>
    <property type="match status" value="1"/>
</dbReference>
<dbReference type="InterPro" id="IPR011713">
    <property type="entry name" value="Leu-rich_rpt_3"/>
</dbReference>
<keyword evidence="4" id="KW-0378">Hydrolase</keyword>
<dbReference type="InterPro" id="IPR035897">
    <property type="entry name" value="Toll_tir_struct_dom_sf"/>
</dbReference>
<accession>A0ABD1BEX7</accession>
<dbReference type="InterPro" id="IPR003593">
    <property type="entry name" value="AAA+_ATPase"/>
</dbReference>
<dbReference type="Pfam" id="PF01582">
    <property type="entry name" value="TIR"/>
    <property type="match status" value="1"/>
</dbReference>
<dbReference type="InterPro" id="IPR000157">
    <property type="entry name" value="TIR_dom"/>
</dbReference>
<evidence type="ECO:0000313" key="9">
    <source>
        <dbReference type="EMBL" id="KAL1209686.1"/>
    </source>
</evidence>
<feature type="domain" description="TIR" evidence="8">
    <location>
        <begin position="21"/>
        <end position="183"/>
    </location>
</feature>
<dbReference type="SUPFAM" id="SSF52058">
    <property type="entry name" value="L domain-like"/>
    <property type="match status" value="1"/>
</dbReference>
<dbReference type="EC" id="3.2.2.6" evidence="1"/>
<dbReference type="InterPro" id="IPR058192">
    <property type="entry name" value="WHD_ROQ1-like"/>
</dbReference>
<evidence type="ECO:0000256" key="6">
    <source>
        <dbReference type="ARBA" id="ARBA00023027"/>
    </source>
</evidence>
<evidence type="ECO:0000313" key="10">
    <source>
        <dbReference type="Proteomes" id="UP001558713"/>
    </source>
</evidence>
<dbReference type="Pfam" id="PF00560">
    <property type="entry name" value="LRR_1"/>
    <property type="match status" value="2"/>
</dbReference>
<dbReference type="Pfam" id="PF07725">
    <property type="entry name" value="LRR_3"/>
    <property type="match status" value="1"/>
</dbReference>
<name>A0ABD1BEX7_CARAN</name>
<dbReference type="FunFam" id="3.40.50.10140:FF:000007">
    <property type="entry name" value="Disease resistance protein (TIR-NBS-LRR class)"/>
    <property type="match status" value="1"/>
</dbReference>
<dbReference type="InterPro" id="IPR002182">
    <property type="entry name" value="NB-ARC"/>
</dbReference>
<dbReference type="GO" id="GO:0061809">
    <property type="term" value="F:NAD+ nucleosidase activity, cyclic ADP-ribose generating"/>
    <property type="evidence" value="ECO:0007669"/>
    <property type="project" value="UniProtKB-EC"/>
</dbReference>
<dbReference type="SMART" id="SM00255">
    <property type="entry name" value="TIR"/>
    <property type="match status" value="1"/>
</dbReference>
<dbReference type="EMBL" id="JBANAX010000409">
    <property type="protein sequence ID" value="KAL1209686.1"/>
    <property type="molecule type" value="Genomic_DNA"/>
</dbReference>
<evidence type="ECO:0000256" key="2">
    <source>
        <dbReference type="ARBA" id="ARBA00022614"/>
    </source>
</evidence>
<comment type="catalytic activity">
    <reaction evidence="7">
        <text>NAD(+) + H2O = ADP-D-ribose + nicotinamide + H(+)</text>
        <dbReference type="Rhea" id="RHEA:16301"/>
        <dbReference type="ChEBI" id="CHEBI:15377"/>
        <dbReference type="ChEBI" id="CHEBI:15378"/>
        <dbReference type="ChEBI" id="CHEBI:17154"/>
        <dbReference type="ChEBI" id="CHEBI:57540"/>
        <dbReference type="ChEBI" id="CHEBI:57967"/>
        <dbReference type="EC" id="3.2.2.6"/>
    </reaction>
    <physiologicalReaction direction="left-to-right" evidence="7">
        <dbReference type="Rhea" id="RHEA:16302"/>
    </physiologicalReaction>
</comment>
<dbReference type="PANTHER" id="PTHR11017:SF333">
    <property type="entry name" value="ADP-RIBOSYL CYCLASE_CYCLIC ADP-RIBOSE HYDROLASE-RELATED"/>
    <property type="match status" value="1"/>
</dbReference>
<dbReference type="InterPro" id="IPR036390">
    <property type="entry name" value="WH_DNA-bd_sf"/>
</dbReference>